<dbReference type="AlphaFoldDB" id="A0A2H0X9R0"/>
<gene>
    <name evidence="2" type="ORF">COT51_01585</name>
</gene>
<evidence type="ECO:0008006" key="4">
    <source>
        <dbReference type="Google" id="ProtNLM"/>
    </source>
</evidence>
<feature type="transmembrane region" description="Helical" evidence="1">
    <location>
        <begin position="162"/>
        <end position="190"/>
    </location>
</feature>
<name>A0A2H0X9R0_UNCKA</name>
<evidence type="ECO:0000256" key="1">
    <source>
        <dbReference type="SAM" id="Phobius"/>
    </source>
</evidence>
<dbReference type="EMBL" id="PEYV01000028">
    <property type="protein sequence ID" value="PIS21680.1"/>
    <property type="molecule type" value="Genomic_DNA"/>
</dbReference>
<comment type="caution">
    <text evidence="2">The sequence shown here is derived from an EMBL/GenBank/DDBJ whole genome shotgun (WGS) entry which is preliminary data.</text>
</comment>
<evidence type="ECO:0000313" key="3">
    <source>
        <dbReference type="Proteomes" id="UP000231098"/>
    </source>
</evidence>
<feature type="transmembrane region" description="Helical" evidence="1">
    <location>
        <begin position="65"/>
        <end position="88"/>
    </location>
</feature>
<feature type="transmembrane region" description="Helical" evidence="1">
    <location>
        <begin position="372"/>
        <end position="394"/>
    </location>
</feature>
<feature type="transmembrane region" description="Helical" evidence="1">
    <location>
        <begin position="134"/>
        <end position="156"/>
    </location>
</feature>
<dbReference type="InterPro" id="IPR007873">
    <property type="entry name" value="Glycosyltransferase_ALG3"/>
</dbReference>
<sequence>MLPKLLGLTRKIRISRTAIFLAVFLAIALVIKTYFLSHVTPLFFGLTFEDIMLRLSYANSSPVPIPYISGFVEYPVIIGIFIWVTAILSSGTGFFILNGILLSIASVFSVGLLERLGGLGRRELAIIFLSPTPFLFTAYNWDALAVLFTSLGIFYFSKKKFLLTSLFFALGANTKLYPGLFLPPLFVIIYKELGVKELLKNIFGVGLISFLINIPFIIFGYEGWSVFLKFNSSRGPNIDSIWAGIWKMALKFIDQGALLKFTNAFSLALFLIPTILILFFLFKNYLSKNYLPLFLISSSLILFLFIFTNKVYSPPYNLWFLPFFILIPKLNLKKILAYEWANGLVYWSVFQYFFETNILGKNVLDFPWYKLTYFFVLFRHLTILFLILELFVIFKSALNHENIKDPPTKI</sequence>
<evidence type="ECO:0000313" key="2">
    <source>
        <dbReference type="EMBL" id="PIS21680.1"/>
    </source>
</evidence>
<dbReference type="Proteomes" id="UP000231098">
    <property type="component" value="Unassembled WGS sequence"/>
</dbReference>
<feature type="transmembrane region" description="Helical" evidence="1">
    <location>
        <begin position="202"/>
        <end position="221"/>
    </location>
</feature>
<feature type="transmembrane region" description="Helical" evidence="1">
    <location>
        <begin position="94"/>
        <end position="113"/>
    </location>
</feature>
<accession>A0A2H0X9R0</accession>
<keyword evidence="1" id="KW-1133">Transmembrane helix</keyword>
<feature type="transmembrane region" description="Helical" evidence="1">
    <location>
        <begin position="289"/>
        <end position="308"/>
    </location>
</feature>
<dbReference type="GO" id="GO:0000030">
    <property type="term" value="F:mannosyltransferase activity"/>
    <property type="evidence" value="ECO:0007669"/>
    <property type="project" value="InterPro"/>
</dbReference>
<protein>
    <recommendedName>
        <fullName evidence="4">Glycosyltransferase RgtA/B/C/D-like domain-containing protein</fullName>
    </recommendedName>
</protein>
<feature type="transmembrane region" description="Helical" evidence="1">
    <location>
        <begin position="264"/>
        <end position="282"/>
    </location>
</feature>
<proteinExistence type="predicted"/>
<reference evidence="3" key="1">
    <citation type="submission" date="2017-09" db="EMBL/GenBank/DDBJ databases">
        <title>Depth-based differentiation of microbial function through sediment-hosted aquifers and enrichment of novel symbionts in the deep terrestrial subsurface.</title>
        <authorList>
            <person name="Probst A.J."/>
            <person name="Ladd B."/>
            <person name="Jarett J.K."/>
            <person name="Geller-Mcgrath D.E."/>
            <person name="Sieber C.M.K."/>
            <person name="Emerson J.B."/>
            <person name="Anantharaman K."/>
            <person name="Thomas B.C."/>
            <person name="Malmstrom R."/>
            <person name="Stieglmeier M."/>
            <person name="Klingl A."/>
            <person name="Woyke T."/>
            <person name="Ryan C.M."/>
            <person name="Banfield J.F."/>
        </authorList>
    </citation>
    <scope>NUCLEOTIDE SEQUENCE [LARGE SCALE GENOMIC DNA]</scope>
</reference>
<keyword evidence="1" id="KW-0812">Transmembrane</keyword>
<keyword evidence="1" id="KW-0472">Membrane</keyword>
<organism evidence="2 3">
    <name type="scientific">candidate division WWE3 bacterium CG08_land_8_20_14_0_20_41_15</name>
    <dbReference type="NCBI Taxonomy" id="1975086"/>
    <lineage>
        <taxon>Bacteria</taxon>
        <taxon>Katanobacteria</taxon>
    </lineage>
</organism>
<feature type="transmembrane region" description="Helical" evidence="1">
    <location>
        <begin position="20"/>
        <end position="44"/>
    </location>
</feature>
<dbReference type="Pfam" id="PF05208">
    <property type="entry name" value="ALG3"/>
    <property type="match status" value="1"/>
</dbReference>